<dbReference type="HOGENOM" id="CLU_1305035_0_0_1"/>
<evidence type="ECO:0000313" key="1">
    <source>
        <dbReference type="EMBL" id="KDQ53227.1"/>
    </source>
</evidence>
<organism evidence="1 2">
    <name type="scientific">Jaapia argillacea MUCL 33604</name>
    <dbReference type="NCBI Taxonomy" id="933084"/>
    <lineage>
        <taxon>Eukaryota</taxon>
        <taxon>Fungi</taxon>
        <taxon>Dikarya</taxon>
        <taxon>Basidiomycota</taxon>
        <taxon>Agaricomycotina</taxon>
        <taxon>Agaricomycetes</taxon>
        <taxon>Agaricomycetidae</taxon>
        <taxon>Jaapiales</taxon>
        <taxon>Jaapiaceae</taxon>
        <taxon>Jaapia</taxon>
    </lineage>
</organism>
<accession>A0A067PPK6</accession>
<proteinExistence type="predicted"/>
<dbReference type="AlphaFoldDB" id="A0A067PPK6"/>
<reference evidence="2" key="1">
    <citation type="journal article" date="2014" name="Proc. Natl. Acad. Sci. U.S.A.">
        <title>Extensive sampling of basidiomycete genomes demonstrates inadequacy of the white-rot/brown-rot paradigm for wood decay fungi.</title>
        <authorList>
            <person name="Riley R."/>
            <person name="Salamov A.A."/>
            <person name="Brown D.W."/>
            <person name="Nagy L.G."/>
            <person name="Floudas D."/>
            <person name="Held B.W."/>
            <person name="Levasseur A."/>
            <person name="Lombard V."/>
            <person name="Morin E."/>
            <person name="Otillar R."/>
            <person name="Lindquist E.A."/>
            <person name="Sun H."/>
            <person name="LaButti K.M."/>
            <person name="Schmutz J."/>
            <person name="Jabbour D."/>
            <person name="Luo H."/>
            <person name="Baker S.E."/>
            <person name="Pisabarro A.G."/>
            <person name="Walton J.D."/>
            <person name="Blanchette R.A."/>
            <person name="Henrissat B."/>
            <person name="Martin F."/>
            <person name="Cullen D."/>
            <person name="Hibbett D.S."/>
            <person name="Grigoriev I.V."/>
        </authorList>
    </citation>
    <scope>NUCLEOTIDE SEQUENCE [LARGE SCALE GENOMIC DNA]</scope>
    <source>
        <strain evidence="2">MUCL 33604</strain>
    </source>
</reference>
<dbReference type="InParanoid" id="A0A067PPK6"/>
<sequence>MSDAVHRALRVYDVVHEIISSGLAYSETSRWPPTHLTADSRQFLHPVALSGKPLTGPALDALWSHVCDVKVLLALLPSEVVIPGPRSSMPLPTEPGVASSSMHVASARSIYTTKIVSVISSTPASPRLQLCYRISKWFGAIISIIPSLGFGSHHPSPPWFSRSHHAKSWLTRSNSKKPSLPWTGFQCYQLLEDRGLEYRALANSIFGHDIS</sequence>
<name>A0A067PPK6_9AGAM</name>
<gene>
    <name evidence="1" type="ORF">JAAARDRAFT_39602</name>
</gene>
<dbReference type="EMBL" id="KL197735">
    <property type="protein sequence ID" value="KDQ53227.1"/>
    <property type="molecule type" value="Genomic_DNA"/>
</dbReference>
<dbReference type="Proteomes" id="UP000027265">
    <property type="component" value="Unassembled WGS sequence"/>
</dbReference>
<evidence type="ECO:0000313" key="2">
    <source>
        <dbReference type="Proteomes" id="UP000027265"/>
    </source>
</evidence>
<protein>
    <submittedName>
        <fullName evidence="1">Uncharacterized protein</fullName>
    </submittedName>
</protein>
<keyword evidence="2" id="KW-1185">Reference proteome</keyword>